<dbReference type="GO" id="GO:1990281">
    <property type="term" value="C:efflux pump complex"/>
    <property type="evidence" value="ECO:0007669"/>
    <property type="project" value="TreeGrafter"/>
</dbReference>
<dbReference type="InterPro" id="IPR058627">
    <property type="entry name" value="MdtA-like_C"/>
</dbReference>
<evidence type="ECO:0000259" key="5">
    <source>
        <dbReference type="Pfam" id="PF25917"/>
    </source>
</evidence>
<protein>
    <submittedName>
        <fullName evidence="8">Membrane-fusion protein</fullName>
    </submittedName>
</protein>
<feature type="domain" description="Multidrug resistance protein MdtA-like C-terminal permuted SH3" evidence="7">
    <location>
        <begin position="281"/>
        <end position="337"/>
    </location>
</feature>
<dbReference type="InterPro" id="IPR058792">
    <property type="entry name" value="Beta-barrel_RND_2"/>
</dbReference>
<dbReference type="NCBIfam" id="TIGR01730">
    <property type="entry name" value="RND_mfp"/>
    <property type="match status" value="1"/>
</dbReference>
<dbReference type="Pfam" id="PF25954">
    <property type="entry name" value="Beta-barrel_RND_2"/>
    <property type="match status" value="1"/>
</dbReference>
<dbReference type="EMBL" id="AEIU01000063">
    <property type="protein sequence ID" value="EFP97195.1"/>
    <property type="molecule type" value="Genomic_DNA"/>
</dbReference>
<gene>
    <name evidence="8" type="ORF">VIBC2010_09167</name>
</gene>
<dbReference type="STRING" id="796620.VIBC2010_09167"/>
<sequence>MEKPLMRSFSMDKTTHLTYLCLFFMIFTSTSYAQYKRNSDVAVVTERVKSVLIPQVLELIGKFEAEQAVDISSQVNGKVVSVPIEANQKVELGQLLIKLDDEKAIASLAEAKAYLKNEKRKLSEFERLLEKSAMTQTEIDAQQANVDIAISRLDLAQANLNDLHIRAPFRGNVGLIDFSRGKMVSAGESLLSLDDLSIMQLDLQVPERYLAKLSLGAEVEAKSEAWPDEIFYGKVVALDNQIDSNTLNIRVRSRFLNDSLKLKPGMLVSARINFSPVSASIIPVKALEYSGTKRFVYVVGDNDKVDRREVQLGARADNQVVIEKGLLVGEQIVTQGLINMRDGVKVKVLNETAQSDSSKANNVGEN</sequence>
<dbReference type="InterPro" id="IPR006143">
    <property type="entry name" value="RND_pump_MFP"/>
</dbReference>
<dbReference type="AlphaFoldDB" id="E3BII7"/>
<dbReference type="Gene3D" id="2.40.420.20">
    <property type="match status" value="1"/>
</dbReference>
<dbReference type="PANTHER" id="PTHR30469">
    <property type="entry name" value="MULTIDRUG RESISTANCE PROTEIN MDTA"/>
    <property type="match status" value="1"/>
</dbReference>
<dbReference type="PANTHER" id="PTHR30469:SF13">
    <property type="entry name" value="HAE1 FAMILY EFFLUX PUMP MFP COMPONENT"/>
    <property type="match status" value="1"/>
</dbReference>
<dbReference type="InterPro" id="IPR058625">
    <property type="entry name" value="MdtA-like_BSH"/>
</dbReference>
<keyword evidence="3" id="KW-0813">Transport</keyword>
<accession>E3BII7</accession>
<organism evidence="8 9">
    <name type="scientific">Vibrio caribbeanicus ATCC BAA-2122</name>
    <dbReference type="NCBI Taxonomy" id="796620"/>
    <lineage>
        <taxon>Bacteria</taxon>
        <taxon>Pseudomonadati</taxon>
        <taxon>Pseudomonadota</taxon>
        <taxon>Gammaproteobacteria</taxon>
        <taxon>Vibrionales</taxon>
        <taxon>Vibrionaceae</taxon>
        <taxon>Vibrio</taxon>
    </lineage>
</organism>
<evidence type="ECO:0000259" key="6">
    <source>
        <dbReference type="Pfam" id="PF25954"/>
    </source>
</evidence>
<dbReference type="Proteomes" id="UP000002943">
    <property type="component" value="Unassembled WGS sequence"/>
</dbReference>
<dbReference type="Pfam" id="PF25967">
    <property type="entry name" value="RND-MFP_C"/>
    <property type="match status" value="1"/>
</dbReference>
<proteinExistence type="inferred from homology"/>
<dbReference type="FunFam" id="2.40.30.170:FF:000010">
    <property type="entry name" value="Efflux RND transporter periplasmic adaptor subunit"/>
    <property type="match status" value="1"/>
</dbReference>
<evidence type="ECO:0000313" key="9">
    <source>
        <dbReference type="Proteomes" id="UP000002943"/>
    </source>
</evidence>
<dbReference type="Pfam" id="PF25917">
    <property type="entry name" value="BSH_RND"/>
    <property type="match status" value="1"/>
</dbReference>
<evidence type="ECO:0000256" key="1">
    <source>
        <dbReference type="ARBA" id="ARBA00004196"/>
    </source>
</evidence>
<name>E3BII7_9VIBR</name>
<evidence type="ECO:0000256" key="2">
    <source>
        <dbReference type="ARBA" id="ARBA00009477"/>
    </source>
</evidence>
<comment type="caution">
    <text evidence="8">The sequence shown here is derived from an EMBL/GenBank/DDBJ whole genome shotgun (WGS) entry which is preliminary data.</text>
</comment>
<evidence type="ECO:0000313" key="8">
    <source>
        <dbReference type="EMBL" id="EFP97195.1"/>
    </source>
</evidence>
<dbReference type="Gene3D" id="1.10.287.470">
    <property type="entry name" value="Helix hairpin bin"/>
    <property type="match status" value="1"/>
</dbReference>
<comment type="subcellular location">
    <subcellularLocation>
        <location evidence="1">Cell envelope</location>
    </subcellularLocation>
</comment>
<reference evidence="8 9" key="1">
    <citation type="journal article" date="2012" name="Int. J. Syst. Evol. Microbiol.">
        <title>Vibrio caribbeanicus sp. nov., isolated from the marine sponge Scleritoderma cyanea.</title>
        <authorList>
            <person name="Hoffmann M."/>
            <person name="Monday S.R."/>
            <person name="Allard M.W."/>
            <person name="Strain E.A."/>
            <person name="Whittaker P."/>
            <person name="Naum M."/>
            <person name="McCarthy P.J."/>
            <person name="Lopez J.V."/>
            <person name="Fischer M."/>
            <person name="Brown E.W."/>
        </authorList>
    </citation>
    <scope>NUCLEOTIDE SEQUENCE [LARGE SCALE GENOMIC DNA]</scope>
    <source>
        <strain evidence="8 9">ATCC BAA-2122</strain>
    </source>
</reference>
<dbReference type="Gene3D" id="2.40.50.100">
    <property type="match status" value="1"/>
</dbReference>
<comment type="similarity">
    <text evidence="2">Belongs to the membrane fusion protein (MFP) (TC 8.A.1) family.</text>
</comment>
<evidence type="ECO:0000256" key="4">
    <source>
        <dbReference type="SAM" id="Coils"/>
    </source>
</evidence>
<keyword evidence="9" id="KW-1185">Reference proteome</keyword>
<dbReference type="Gene3D" id="2.40.30.170">
    <property type="match status" value="1"/>
</dbReference>
<evidence type="ECO:0000259" key="7">
    <source>
        <dbReference type="Pfam" id="PF25967"/>
    </source>
</evidence>
<dbReference type="eggNOG" id="COG0845">
    <property type="taxonomic scope" value="Bacteria"/>
</dbReference>
<feature type="coiled-coil region" evidence="4">
    <location>
        <begin position="108"/>
        <end position="135"/>
    </location>
</feature>
<feature type="domain" description="CusB-like beta-barrel" evidence="6">
    <location>
        <begin position="201"/>
        <end position="273"/>
    </location>
</feature>
<dbReference type="GO" id="GO:0015562">
    <property type="term" value="F:efflux transmembrane transporter activity"/>
    <property type="evidence" value="ECO:0007669"/>
    <property type="project" value="TreeGrafter"/>
</dbReference>
<dbReference type="SUPFAM" id="SSF111369">
    <property type="entry name" value="HlyD-like secretion proteins"/>
    <property type="match status" value="1"/>
</dbReference>
<feature type="domain" description="Multidrug resistance protein MdtA-like barrel-sandwich hybrid" evidence="5">
    <location>
        <begin position="68"/>
        <end position="189"/>
    </location>
</feature>
<evidence type="ECO:0000256" key="3">
    <source>
        <dbReference type="ARBA" id="ARBA00022448"/>
    </source>
</evidence>
<keyword evidence="4" id="KW-0175">Coiled coil</keyword>